<dbReference type="InterPro" id="IPR005728">
    <property type="entry name" value="RPE1"/>
</dbReference>
<keyword evidence="2" id="KW-1185">Reference proteome</keyword>
<proteinExistence type="predicted"/>
<gene>
    <name evidence="1" type="ORF">RMONA_08015</name>
</gene>
<protein>
    <submittedName>
        <fullName evidence="1">Uncharacterized protein</fullName>
    </submittedName>
</protein>
<dbReference type="STRING" id="109232.RMONA_08015"/>
<dbReference type="HOGENOM" id="CLU_2002162_0_0_5"/>
<dbReference type="Proteomes" id="UP000018149">
    <property type="component" value="Chromosome I"/>
</dbReference>
<evidence type="ECO:0000313" key="1">
    <source>
        <dbReference type="EMBL" id="CEO17953.1"/>
    </source>
</evidence>
<reference evidence="2" key="2">
    <citation type="submission" date="2015-01" db="EMBL/GenBank/DDBJ databases">
        <authorList>
            <person name="Felsheim R."/>
        </authorList>
    </citation>
    <scope>NUCLEOTIDE SEQUENCE [LARGE SCALE GENOMIC DNA]</scope>
    <source>
        <strain evidence="2">IrR/Munich</strain>
    </source>
</reference>
<dbReference type="AlphaFoldDB" id="A0A0B7J646"/>
<accession>A0A0B7J646</accession>
<organism evidence="1 2">
    <name type="scientific">Rickettsia monacensis</name>
    <dbReference type="NCBI Taxonomy" id="109232"/>
    <lineage>
        <taxon>Bacteria</taxon>
        <taxon>Pseudomonadati</taxon>
        <taxon>Pseudomonadota</taxon>
        <taxon>Alphaproteobacteria</taxon>
        <taxon>Rickettsiales</taxon>
        <taxon>Rickettsiaceae</taxon>
        <taxon>Rickettsieae</taxon>
        <taxon>Rickettsia</taxon>
        <taxon>spotted fever group</taxon>
    </lineage>
</organism>
<dbReference type="NCBIfam" id="TIGR01045">
    <property type="entry name" value="RPE1"/>
    <property type="match status" value="1"/>
</dbReference>
<reference evidence="1 2" key="1">
    <citation type="submission" date="2015-01" db="EMBL/GenBank/DDBJ databases">
        <title>Draft genome sequence of Rickettsia monacensis strain IrR/Munich.</title>
        <authorList>
            <person name="Felsheim R.F."/>
            <person name="Johnson S.L."/>
            <person name="Kurtti T.J."/>
            <person name="Munderloh U.G."/>
        </authorList>
    </citation>
    <scope>NUCLEOTIDE SEQUENCE [LARGE SCALE GENOMIC DNA]</scope>
    <source>
        <strain evidence="1 2">IrR/Munich</strain>
    </source>
</reference>
<dbReference type="EMBL" id="LN794217">
    <property type="protein sequence ID" value="CEO17953.1"/>
    <property type="molecule type" value="Genomic_DNA"/>
</dbReference>
<name>A0A0B7J646_9RICK</name>
<sequence>MIFSIMSFPHSIMLFLPSFMSSPQSIVVWIPNRHCERLQGAWQSSKNNKKILIYRIFYWIASSKLAVSSRNRHLSKFAYREEFKGDTSPRIAAYTSVREDSSTGSTYKLPLEAKFRKMSNDDGE</sequence>
<dbReference type="KEGG" id="rmc:RMONA_08015"/>
<evidence type="ECO:0000313" key="2">
    <source>
        <dbReference type="Proteomes" id="UP000018149"/>
    </source>
</evidence>